<gene>
    <name evidence="2" type="ORF">N0F65_006090</name>
</gene>
<dbReference type="AlphaFoldDB" id="A0AAV2YQE8"/>
<sequence>NIHHQQRSFEHHTAETCHNAEQRLKTLFFECVAELHKASARLDEALASSEVSSAATESMVAAARLRRSYEWKLFLCRLEEDCCGLIRLSQLPVEKPQQTTVPSTSLIKPTDALLSNEDAISQFLKRKLGLGGSIVAAHNKPVLQLQQLVVVKMTGSMAAVKTRIESGKVKPRFVTGDSARQTWAELMESYGELMPVSSSSSSRRARRLPTRSAYTISTNSNRSKFRQLQRNRVVQFPLFDCDLMLSSSCVLWLLRRPQINDHGAGSPSSSPILDLHDCNVYFSLQEYEARYAESFRRPLSSDQDGALQRVNKSQLAAIRRALQSLNAILDQCTSLVSEPSSASLPASAIAGHVLAVIDNDDRRNVFVRASLLQLLQTTYYSTNFVKQLAPEDATFLETHYPTAVFGAGVLSTLYVPVSSTSSRTLDTKAEFTMHPIDDRGLHELLLMYIARATKPVGSTDTNSGKSSTLESLAEADAVTELFPTDAVQVQTEAGEQTFKTNQLGLIHHATELLKATSAGGNDDEDRVDAVVVEYSLSDQQHLDETEINRRRTSTSRKKREHLEAILGSRCFWRSCLDKGSTDESPCLCHWHRTLRDSLNASEAAQYLPSSFPFSTLKTWSIDQTIQKSSSLLEEVSSRHLIQSLRGFFDHVVGSLSTSSFEVERMARPSESDTIDGGMKELEKAKAYHKEQQSILVVVEQMLEAEQATTRELRQLQQISTSTHLVLVARSPFSIAILRVITVVYPGIEMTLVESAMVELQDLNSSIRTNDLELRLRLSLRKRDLVRRRREDEEARLQAHLPRGQSMSSLSTASSVDADFAAHAPVHDVIHILRKGRRSLRQQQGQAAHHLQRPRSGTLPLSNRDIAATNAPPPIKQPVAKVGGKKPSRLGR</sequence>
<protein>
    <submittedName>
        <fullName evidence="2">Uncharacterized protein</fullName>
    </submittedName>
</protein>
<dbReference type="Proteomes" id="UP001146120">
    <property type="component" value="Unassembled WGS sequence"/>
</dbReference>
<feature type="region of interest" description="Disordered" evidence="1">
    <location>
        <begin position="836"/>
        <end position="891"/>
    </location>
</feature>
<keyword evidence="3" id="KW-1185">Reference proteome</keyword>
<evidence type="ECO:0000256" key="1">
    <source>
        <dbReference type="SAM" id="MobiDB-lite"/>
    </source>
</evidence>
<reference evidence="2" key="1">
    <citation type="submission" date="2022-11" db="EMBL/GenBank/DDBJ databases">
        <authorList>
            <person name="Morgan W.R."/>
            <person name="Tartar A."/>
        </authorList>
    </citation>
    <scope>NUCLEOTIDE SEQUENCE</scope>
    <source>
        <strain evidence="2">ARSEF 373</strain>
    </source>
</reference>
<feature type="compositionally biased region" description="Basic residues" evidence="1">
    <location>
        <begin position="882"/>
        <end position="891"/>
    </location>
</feature>
<comment type="caution">
    <text evidence="2">The sequence shown here is derived from an EMBL/GenBank/DDBJ whole genome shotgun (WGS) entry which is preliminary data.</text>
</comment>
<name>A0AAV2YQE8_9STRA</name>
<dbReference type="EMBL" id="DAKRPA010000198">
    <property type="protein sequence ID" value="DAZ95604.1"/>
    <property type="molecule type" value="Genomic_DNA"/>
</dbReference>
<organism evidence="2 3">
    <name type="scientific">Lagenidium giganteum</name>
    <dbReference type="NCBI Taxonomy" id="4803"/>
    <lineage>
        <taxon>Eukaryota</taxon>
        <taxon>Sar</taxon>
        <taxon>Stramenopiles</taxon>
        <taxon>Oomycota</taxon>
        <taxon>Peronosporomycetes</taxon>
        <taxon>Pythiales</taxon>
        <taxon>Pythiaceae</taxon>
    </lineage>
</organism>
<evidence type="ECO:0000313" key="2">
    <source>
        <dbReference type="EMBL" id="DAZ95604.1"/>
    </source>
</evidence>
<feature type="non-terminal residue" evidence="2">
    <location>
        <position position="1"/>
    </location>
</feature>
<evidence type="ECO:0000313" key="3">
    <source>
        <dbReference type="Proteomes" id="UP001146120"/>
    </source>
</evidence>
<proteinExistence type="predicted"/>
<reference evidence="2" key="2">
    <citation type="journal article" date="2023" name="Microbiol Resour">
        <title>Decontamination and Annotation of the Draft Genome Sequence of the Oomycete Lagenidium giganteum ARSEF 373.</title>
        <authorList>
            <person name="Morgan W.R."/>
            <person name="Tartar A."/>
        </authorList>
    </citation>
    <scope>NUCLEOTIDE SEQUENCE</scope>
    <source>
        <strain evidence="2">ARSEF 373</strain>
    </source>
</reference>
<accession>A0AAV2YQE8</accession>